<dbReference type="InterPro" id="IPR020846">
    <property type="entry name" value="MFS_dom"/>
</dbReference>
<feature type="transmembrane region" description="Helical" evidence="9">
    <location>
        <begin position="235"/>
        <end position="253"/>
    </location>
</feature>
<proteinExistence type="predicted"/>
<evidence type="ECO:0000313" key="11">
    <source>
        <dbReference type="EMBL" id="EFL20662.1"/>
    </source>
</evidence>
<accession>D9W9H3</accession>
<feature type="transmembrane region" description="Helical" evidence="9">
    <location>
        <begin position="388"/>
        <end position="411"/>
    </location>
</feature>
<dbReference type="PROSITE" id="PS50850">
    <property type="entry name" value="MFS"/>
    <property type="match status" value="1"/>
</dbReference>
<feature type="transmembrane region" description="Helical" evidence="9">
    <location>
        <begin position="265"/>
        <end position="285"/>
    </location>
</feature>
<dbReference type="Gene3D" id="1.20.1720.10">
    <property type="entry name" value="Multidrug resistance protein D"/>
    <property type="match status" value="1"/>
</dbReference>
<protein>
    <submittedName>
        <fullName evidence="11">Drug transporter</fullName>
    </submittedName>
</protein>
<feature type="transmembrane region" description="Helical" evidence="9">
    <location>
        <begin position="526"/>
        <end position="547"/>
    </location>
</feature>
<dbReference type="AlphaFoldDB" id="D9W9H3"/>
<evidence type="ECO:0000313" key="12">
    <source>
        <dbReference type="Proteomes" id="UP000003963"/>
    </source>
</evidence>
<evidence type="ECO:0000256" key="6">
    <source>
        <dbReference type="ARBA" id="ARBA00023136"/>
    </source>
</evidence>
<sequence length="557" mass="57137">MRLDTCASAAIASMPARAYPSRTKTPRAARTIAARLSGEPWRRPGRRGAEGGMGAPSGASRVHRTGTAPCSVQSYTAQCSFLAMTDEPSATGTAPASAPRSDRLDPALLTLAATVVVGALTAMLDMTMVTVALAGLARDFDASVALIQWVSTAYLLAIAVTVPLTGWAVERFGAKTMWLFALTVFGAGSALCGTAWSAGSLIAFRVLQGLGGGMIVPLSMTILAQAAGDERRGRVMSIAAVPAQLAPIAGPPLGGILVEGPGWRWIFYVNVPVCAIALLLTRRGIPRTARPAAARPLDVTGVALLSPALAVLTYGLYRTSGWFLGAGVVLLAAFTVHALRTRVTPLLDPRLFTGRPFAAAAALGFLSRMSVFGAMLLMPLYYQQVRGYGALAAGLLLVPQSLGTLLALPLVGKVTDRAGARPVVLAGVAVTVPAAVLCAQVGPDTSELLLSAALLLWGAGMAAASVPVMAAAYHGMEPAAIPRATSALTAVQTVGASVGAAVLAVILQHRLDSRPTAPAAAFGDTFWWVAAFAALALLPALLLPGLPRPSCGDGSVR</sequence>
<feature type="transmembrane region" description="Helical" evidence="9">
    <location>
        <begin position="107"/>
        <end position="134"/>
    </location>
</feature>
<dbReference type="PANTHER" id="PTHR42718:SF46">
    <property type="entry name" value="BLR6921 PROTEIN"/>
    <property type="match status" value="1"/>
</dbReference>
<evidence type="ECO:0000256" key="7">
    <source>
        <dbReference type="ARBA" id="ARBA00023251"/>
    </source>
</evidence>
<dbReference type="EMBL" id="GG657754">
    <property type="protein sequence ID" value="EFL20662.1"/>
    <property type="molecule type" value="Genomic_DNA"/>
</dbReference>
<feature type="domain" description="Major facilitator superfamily (MFS) profile" evidence="10">
    <location>
        <begin position="111"/>
        <end position="548"/>
    </location>
</feature>
<dbReference type="SUPFAM" id="SSF103473">
    <property type="entry name" value="MFS general substrate transporter"/>
    <property type="match status" value="1"/>
</dbReference>
<keyword evidence="3" id="KW-1003">Cell membrane</keyword>
<reference evidence="11 12" key="1">
    <citation type="submission" date="2009-02" db="EMBL/GenBank/DDBJ databases">
        <title>Annotation of Streptomyces hygroscopicus strain ATCC 53653.</title>
        <authorList>
            <consortium name="The Broad Institute Genome Sequencing Platform"/>
            <consortium name="Broad Institute Microbial Sequencing Center"/>
            <person name="Fischbach M."/>
            <person name="Godfrey P."/>
            <person name="Ward D."/>
            <person name="Young S."/>
            <person name="Zeng Q."/>
            <person name="Koehrsen M."/>
            <person name="Alvarado L."/>
            <person name="Berlin A.M."/>
            <person name="Bochicchio J."/>
            <person name="Borenstein D."/>
            <person name="Chapman S.B."/>
            <person name="Chen Z."/>
            <person name="Engels R."/>
            <person name="Freedman E."/>
            <person name="Gellesch M."/>
            <person name="Goldberg J."/>
            <person name="Griggs A."/>
            <person name="Gujja S."/>
            <person name="Heilman E.R."/>
            <person name="Heiman D.I."/>
            <person name="Hepburn T.A."/>
            <person name="Howarth C."/>
            <person name="Jen D."/>
            <person name="Larson L."/>
            <person name="Lewis B."/>
            <person name="Mehta T."/>
            <person name="Park D."/>
            <person name="Pearson M."/>
            <person name="Richards J."/>
            <person name="Roberts A."/>
            <person name="Saif S."/>
            <person name="Shea T.D."/>
            <person name="Shenoy N."/>
            <person name="Sisk P."/>
            <person name="Stolte C."/>
            <person name="Sykes S.N."/>
            <person name="Thomson T."/>
            <person name="Walk T."/>
            <person name="White J."/>
            <person name="Yandava C."/>
            <person name="Straight P."/>
            <person name="Clardy J."/>
            <person name="Hung D."/>
            <person name="Kolter R."/>
            <person name="Mekalanos J."/>
            <person name="Walker S."/>
            <person name="Walsh C.T."/>
            <person name="Wieland-Brown L.C."/>
            <person name="Haas B."/>
            <person name="Nusbaum C."/>
            <person name="Birren B."/>
        </authorList>
    </citation>
    <scope>NUCLEOTIDE SEQUENCE [LARGE SCALE GENOMIC DNA]</scope>
    <source>
        <strain evidence="11 12">ATCC 53653</strain>
    </source>
</reference>
<organism evidence="11 12">
    <name type="scientific">Streptomyces himastatinicus ATCC 53653</name>
    <dbReference type="NCBI Taxonomy" id="457427"/>
    <lineage>
        <taxon>Bacteria</taxon>
        <taxon>Bacillati</taxon>
        <taxon>Actinomycetota</taxon>
        <taxon>Actinomycetes</taxon>
        <taxon>Kitasatosporales</taxon>
        <taxon>Streptomycetaceae</taxon>
        <taxon>Streptomyces</taxon>
        <taxon>Streptomyces violaceusniger group</taxon>
    </lineage>
</organism>
<keyword evidence="2" id="KW-0813">Transport</keyword>
<evidence type="ECO:0000256" key="1">
    <source>
        <dbReference type="ARBA" id="ARBA00004651"/>
    </source>
</evidence>
<feature type="transmembrane region" description="Helical" evidence="9">
    <location>
        <begin position="202"/>
        <end position="223"/>
    </location>
</feature>
<dbReference type="Proteomes" id="UP000003963">
    <property type="component" value="Unassembled WGS sequence"/>
</dbReference>
<gene>
    <name evidence="11" type="ORF">SSOG_00373</name>
</gene>
<dbReference type="InterPro" id="IPR011701">
    <property type="entry name" value="MFS"/>
</dbReference>
<dbReference type="STRING" id="457427.SSOG_00373"/>
<keyword evidence="4 9" id="KW-0812">Transmembrane</keyword>
<dbReference type="PANTHER" id="PTHR42718">
    <property type="entry name" value="MAJOR FACILITATOR SUPERFAMILY MULTIDRUG TRANSPORTER MFSC"/>
    <property type="match status" value="1"/>
</dbReference>
<feature type="transmembrane region" description="Helical" evidence="9">
    <location>
        <begin position="146"/>
        <end position="169"/>
    </location>
</feature>
<feature type="transmembrane region" description="Helical" evidence="9">
    <location>
        <begin position="448"/>
        <end position="473"/>
    </location>
</feature>
<dbReference type="GO" id="GO:0005886">
    <property type="term" value="C:plasma membrane"/>
    <property type="evidence" value="ECO:0007669"/>
    <property type="project" value="UniProtKB-SubCell"/>
</dbReference>
<keyword evidence="5 9" id="KW-1133">Transmembrane helix</keyword>
<evidence type="ECO:0000256" key="9">
    <source>
        <dbReference type="SAM" id="Phobius"/>
    </source>
</evidence>
<evidence type="ECO:0000256" key="4">
    <source>
        <dbReference type="ARBA" id="ARBA00022692"/>
    </source>
</evidence>
<dbReference type="Pfam" id="PF07690">
    <property type="entry name" value="MFS_1"/>
    <property type="match status" value="1"/>
</dbReference>
<evidence type="ECO:0000259" key="10">
    <source>
        <dbReference type="PROSITE" id="PS50850"/>
    </source>
</evidence>
<dbReference type="InterPro" id="IPR004638">
    <property type="entry name" value="EmrB-like"/>
</dbReference>
<feature type="transmembrane region" description="Helical" evidence="9">
    <location>
        <begin position="176"/>
        <end position="196"/>
    </location>
</feature>
<dbReference type="GO" id="GO:0022857">
    <property type="term" value="F:transmembrane transporter activity"/>
    <property type="evidence" value="ECO:0007669"/>
    <property type="project" value="InterPro"/>
</dbReference>
<comment type="subcellular location">
    <subcellularLocation>
        <location evidence="1">Cell membrane</location>
        <topology evidence="1">Multi-pass membrane protein</topology>
    </subcellularLocation>
</comment>
<keyword evidence="6 9" id="KW-0472">Membrane</keyword>
<feature type="transmembrane region" description="Helical" evidence="9">
    <location>
        <begin position="485"/>
        <end position="506"/>
    </location>
</feature>
<dbReference type="CDD" id="cd17503">
    <property type="entry name" value="MFS_LmrB_MDR_like"/>
    <property type="match status" value="1"/>
</dbReference>
<dbReference type="PROSITE" id="PS00217">
    <property type="entry name" value="SUGAR_TRANSPORT_2"/>
    <property type="match status" value="1"/>
</dbReference>
<evidence type="ECO:0000256" key="5">
    <source>
        <dbReference type="ARBA" id="ARBA00022989"/>
    </source>
</evidence>
<dbReference type="Gene3D" id="1.20.1250.20">
    <property type="entry name" value="MFS general substrate transporter like domains"/>
    <property type="match status" value="1"/>
</dbReference>
<keyword evidence="12" id="KW-1185">Reference proteome</keyword>
<feature type="region of interest" description="Disordered" evidence="8">
    <location>
        <begin position="35"/>
        <end position="62"/>
    </location>
</feature>
<dbReference type="InterPro" id="IPR036259">
    <property type="entry name" value="MFS_trans_sf"/>
</dbReference>
<dbReference type="NCBIfam" id="TIGR00711">
    <property type="entry name" value="efflux_EmrB"/>
    <property type="match status" value="1"/>
</dbReference>
<evidence type="ECO:0000256" key="8">
    <source>
        <dbReference type="SAM" id="MobiDB-lite"/>
    </source>
</evidence>
<name>D9W9H3_9ACTN</name>
<evidence type="ECO:0000256" key="2">
    <source>
        <dbReference type="ARBA" id="ARBA00022448"/>
    </source>
</evidence>
<dbReference type="HOGENOM" id="CLU_000960_28_0_11"/>
<feature type="transmembrane region" description="Helical" evidence="9">
    <location>
        <begin position="360"/>
        <end position="382"/>
    </location>
</feature>
<feature type="transmembrane region" description="Helical" evidence="9">
    <location>
        <begin position="423"/>
        <end position="442"/>
    </location>
</feature>
<keyword evidence="7" id="KW-0046">Antibiotic resistance</keyword>
<evidence type="ECO:0000256" key="3">
    <source>
        <dbReference type="ARBA" id="ARBA00022475"/>
    </source>
</evidence>
<dbReference type="InterPro" id="IPR005829">
    <property type="entry name" value="Sugar_transporter_CS"/>
</dbReference>
<dbReference type="GO" id="GO:0046677">
    <property type="term" value="P:response to antibiotic"/>
    <property type="evidence" value="ECO:0007669"/>
    <property type="project" value="UniProtKB-KW"/>
</dbReference>
<feature type="transmembrane region" description="Helical" evidence="9">
    <location>
        <begin position="322"/>
        <end position="339"/>
    </location>
</feature>